<dbReference type="InterPro" id="IPR046341">
    <property type="entry name" value="SET_dom_sf"/>
</dbReference>
<evidence type="ECO:0000256" key="6">
    <source>
        <dbReference type="ARBA" id="ARBA00022691"/>
    </source>
</evidence>
<keyword evidence="6" id="KW-0949">S-adenosyl-L-methionine</keyword>
<evidence type="ECO:0000259" key="9">
    <source>
        <dbReference type="PROSITE" id="PS50280"/>
    </source>
</evidence>
<accession>A0A8J4Y303</accession>
<keyword evidence="7" id="KW-0539">Nucleus</keyword>
<evidence type="ECO:0000256" key="7">
    <source>
        <dbReference type="ARBA" id="ARBA00023242"/>
    </source>
</evidence>
<gene>
    <name evidence="10" type="primary">SMYD4_3</name>
    <name evidence="10" type="ORF">GWK47_050037</name>
</gene>
<dbReference type="PROSITE" id="PS50280">
    <property type="entry name" value="SET"/>
    <property type="match status" value="1"/>
</dbReference>
<dbReference type="CDD" id="cd10536">
    <property type="entry name" value="SET_SMYD4"/>
    <property type="match status" value="1"/>
</dbReference>
<evidence type="ECO:0000256" key="5">
    <source>
        <dbReference type="ARBA" id="ARBA00022679"/>
    </source>
</evidence>
<dbReference type="Gene3D" id="1.10.220.160">
    <property type="match status" value="1"/>
</dbReference>
<keyword evidence="5" id="KW-0808">Transferase</keyword>
<dbReference type="SUPFAM" id="SSF82199">
    <property type="entry name" value="SET domain"/>
    <property type="match status" value="1"/>
</dbReference>
<dbReference type="InterPro" id="IPR044421">
    <property type="entry name" value="SMYD4_SET"/>
</dbReference>
<dbReference type="Gene3D" id="6.10.140.2220">
    <property type="match status" value="1"/>
</dbReference>
<dbReference type="GO" id="GO:0005634">
    <property type="term" value="C:nucleus"/>
    <property type="evidence" value="ECO:0007669"/>
    <property type="project" value="UniProtKB-SubCell"/>
</dbReference>
<dbReference type="InterPro" id="IPR001214">
    <property type="entry name" value="SET_dom"/>
</dbReference>
<evidence type="ECO:0000313" key="11">
    <source>
        <dbReference type="Proteomes" id="UP000770661"/>
    </source>
</evidence>
<organism evidence="10 11">
    <name type="scientific">Chionoecetes opilio</name>
    <name type="common">Atlantic snow crab</name>
    <name type="synonym">Cancer opilio</name>
    <dbReference type="NCBI Taxonomy" id="41210"/>
    <lineage>
        <taxon>Eukaryota</taxon>
        <taxon>Metazoa</taxon>
        <taxon>Ecdysozoa</taxon>
        <taxon>Arthropoda</taxon>
        <taxon>Crustacea</taxon>
        <taxon>Multicrustacea</taxon>
        <taxon>Malacostraca</taxon>
        <taxon>Eumalacostraca</taxon>
        <taxon>Eucarida</taxon>
        <taxon>Decapoda</taxon>
        <taxon>Pleocyemata</taxon>
        <taxon>Brachyura</taxon>
        <taxon>Eubrachyura</taxon>
        <taxon>Majoidea</taxon>
        <taxon>Majidae</taxon>
        <taxon>Chionoecetes</taxon>
    </lineage>
</organism>
<dbReference type="GO" id="GO:0005737">
    <property type="term" value="C:cytoplasm"/>
    <property type="evidence" value="ECO:0007669"/>
    <property type="project" value="UniProtKB-SubCell"/>
</dbReference>
<dbReference type="GO" id="GO:0008276">
    <property type="term" value="F:protein methyltransferase activity"/>
    <property type="evidence" value="ECO:0007669"/>
    <property type="project" value="UniProtKB-ARBA"/>
</dbReference>
<name>A0A8J4Y303_CHIOP</name>
<dbReference type="GO" id="GO:0008757">
    <property type="term" value="F:S-adenosylmethionine-dependent methyltransferase activity"/>
    <property type="evidence" value="ECO:0007669"/>
    <property type="project" value="UniProtKB-ARBA"/>
</dbReference>
<dbReference type="Gene3D" id="1.25.40.10">
    <property type="entry name" value="Tetratricopeptide repeat domain"/>
    <property type="match status" value="1"/>
</dbReference>
<dbReference type="OrthoDB" id="6342332at2759"/>
<comment type="subcellular location">
    <subcellularLocation>
        <location evidence="2">Cytoplasm</location>
    </subcellularLocation>
    <subcellularLocation>
        <location evidence="1">Nucleus</location>
    </subcellularLocation>
</comment>
<keyword evidence="11" id="KW-1185">Reference proteome</keyword>
<evidence type="ECO:0000256" key="8">
    <source>
        <dbReference type="ARBA" id="ARBA00048985"/>
    </source>
</evidence>
<dbReference type="PANTHER" id="PTHR46165">
    <property type="entry name" value="SET AND MYND DOMAIN-CONTAINING PROTEIN 4"/>
    <property type="match status" value="1"/>
</dbReference>
<dbReference type="SUPFAM" id="SSF144232">
    <property type="entry name" value="HIT/MYND zinc finger-like"/>
    <property type="match status" value="1"/>
</dbReference>
<dbReference type="Gene3D" id="2.170.270.10">
    <property type="entry name" value="SET domain"/>
    <property type="match status" value="1"/>
</dbReference>
<dbReference type="Pfam" id="PF00856">
    <property type="entry name" value="SET"/>
    <property type="match status" value="1"/>
</dbReference>
<sequence length="684" mass="75318">MASFKELYAKFRGLLLESWLTNDVAAHFGPAATLDGMFKYLWSQAEAQQQLEPPPGNHRISRKGASEAEKFRNEGNRFYREKKLEQALLAYNYSILAAPHPGLDRQAHETQHEGLPLALANRSAVLYEMGQYKEALADAERALTLGYPPSKRHRLQERKAKCLQAMGKMEEANAVLDETIDALAAMSLDEKEITAVKNNITKLKSTCDNKQKMTPASPRYQHVFYKGPARPPAVSQPNPDLPCLSDGVSIQYTPIRGRHLVAGRDILPGEVLVQEDAIAATVKLDATLRSHCSTCLHRCRTPLPCPSCSLVVFCSEECQRSGVSGYHGAECGALPALVSLQLDPAAALAFRVLSSTTLPALRSKVSALLEEGGGSRPVLNVQTDYRALYHLEGHATARTETQLQETAAIACILTRILFENCPSFSMHDTGQTLIAEDDIILVGGQLMRLILGLECNIHHTKEAEVGTNGVNKPTGLEVGWSVYSALSFVNHSCVANTQSSSHGKVKFLYSVNAIPRGAEITDSYGVQYVSHTRAQRRTALQQHYYFCCGCAACQADWPLFTDIRESPSLRCPSCFQALTGITCILCDLTCTSQATTKTGIQLYDASTVQSQLNKAWRDFLKAATQIQKGRVSRELVDMVKKLLGILDRYTVYPSQTYIKAQEVLTACFHLMGSVRYLPLTAKQN</sequence>
<feature type="domain" description="SET" evidence="9">
    <location>
        <begin position="246"/>
        <end position="525"/>
    </location>
</feature>
<dbReference type="AlphaFoldDB" id="A0A8J4Y303"/>
<keyword evidence="4" id="KW-0489">Methyltransferase</keyword>
<evidence type="ECO:0000256" key="4">
    <source>
        <dbReference type="ARBA" id="ARBA00022603"/>
    </source>
</evidence>
<keyword evidence="3" id="KW-0963">Cytoplasm</keyword>
<evidence type="ECO:0000256" key="1">
    <source>
        <dbReference type="ARBA" id="ARBA00004123"/>
    </source>
</evidence>
<dbReference type="InterPro" id="IPR011990">
    <property type="entry name" value="TPR-like_helical_dom_sf"/>
</dbReference>
<dbReference type="EMBL" id="JACEEZ010014154">
    <property type="protein sequence ID" value="KAG0719677.1"/>
    <property type="molecule type" value="Genomic_DNA"/>
</dbReference>
<dbReference type="PANTHER" id="PTHR46165:SF2">
    <property type="entry name" value="SET AND MYND DOMAIN-CONTAINING PROTEIN 4"/>
    <property type="match status" value="1"/>
</dbReference>
<dbReference type="Proteomes" id="UP000770661">
    <property type="component" value="Unassembled WGS sequence"/>
</dbReference>
<dbReference type="GO" id="GO:0042826">
    <property type="term" value="F:histone deacetylase binding"/>
    <property type="evidence" value="ECO:0007669"/>
    <property type="project" value="TreeGrafter"/>
</dbReference>
<dbReference type="GO" id="GO:0008170">
    <property type="term" value="F:N-methyltransferase activity"/>
    <property type="evidence" value="ECO:0007669"/>
    <property type="project" value="UniProtKB-ARBA"/>
</dbReference>
<proteinExistence type="predicted"/>
<comment type="caution">
    <text evidence="10">The sequence shown here is derived from an EMBL/GenBank/DDBJ whole genome shotgun (WGS) entry which is preliminary data.</text>
</comment>
<dbReference type="SUPFAM" id="SSF48452">
    <property type="entry name" value="TPR-like"/>
    <property type="match status" value="1"/>
</dbReference>
<dbReference type="GO" id="GO:0032259">
    <property type="term" value="P:methylation"/>
    <property type="evidence" value="ECO:0007669"/>
    <property type="project" value="UniProtKB-KW"/>
</dbReference>
<comment type="catalytic activity">
    <reaction evidence="8">
        <text>L-lysyl-[protein] + S-adenosyl-L-methionine = N(6)-methyl-L-lysyl-[protein] + S-adenosyl-L-homocysteine + H(+)</text>
        <dbReference type="Rhea" id="RHEA:51736"/>
        <dbReference type="Rhea" id="RHEA-COMP:9752"/>
        <dbReference type="Rhea" id="RHEA-COMP:13053"/>
        <dbReference type="ChEBI" id="CHEBI:15378"/>
        <dbReference type="ChEBI" id="CHEBI:29969"/>
        <dbReference type="ChEBI" id="CHEBI:57856"/>
        <dbReference type="ChEBI" id="CHEBI:59789"/>
        <dbReference type="ChEBI" id="CHEBI:61929"/>
    </reaction>
</comment>
<evidence type="ECO:0000313" key="10">
    <source>
        <dbReference type="EMBL" id="KAG0719677.1"/>
    </source>
</evidence>
<evidence type="ECO:0000256" key="2">
    <source>
        <dbReference type="ARBA" id="ARBA00004496"/>
    </source>
</evidence>
<reference evidence="10" key="1">
    <citation type="submission" date="2020-07" db="EMBL/GenBank/DDBJ databases">
        <title>The High-quality genome of the commercially important snow crab, Chionoecetes opilio.</title>
        <authorList>
            <person name="Jeong J.-H."/>
            <person name="Ryu S."/>
        </authorList>
    </citation>
    <scope>NUCLEOTIDE SEQUENCE</scope>
    <source>
        <strain evidence="10">MADBK_172401_WGS</strain>
        <tissue evidence="10">Digestive gland</tissue>
    </source>
</reference>
<evidence type="ECO:0000256" key="3">
    <source>
        <dbReference type="ARBA" id="ARBA00022490"/>
    </source>
</evidence>
<protein>
    <submittedName>
        <fullName evidence="10">SET and MYND domain-containing protein 4</fullName>
    </submittedName>
</protein>
<dbReference type="InterPro" id="IPR052097">
    <property type="entry name" value="SET-MYND_domain_protein"/>
</dbReference>